<gene>
    <name evidence="1" type="ORF">EZJ58_3525</name>
</gene>
<dbReference type="AlphaFoldDB" id="A0A4R1NEQ0"/>
<organism evidence="1 2">
    <name type="scientific">Sodalis ligni</name>
    <dbReference type="NCBI Taxonomy" id="2697027"/>
    <lineage>
        <taxon>Bacteria</taxon>
        <taxon>Pseudomonadati</taxon>
        <taxon>Pseudomonadota</taxon>
        <taxon>Gammaproteobacteria</taxon>
        <taxon>Enterobacterales</taxon>
        <taxon>Bruguierivoracaceae</taxon>
        <taxon>Sodalis</taxon>
    </lineage>
</organism>
<protein>
    <submittedName>
        <fullName evidence="1">Uncharacterized protein</fullName>
    </submittedName>
</protein>
<sequence>MNTIGSPIGDESIHEYYRQLTSSSNMMGLMIKLNGIYNAYNMYNMYNMYNETYTHQAAHNEKDMNSIDALKRLVGSIHTKQELLKIDNNHPKYSSSPKIDDLSYDADINYVSSHQIKQQTAGLETRQDGKNAKKTLPQSIRRACHRKRTHEEQCSIVLEACHPESSYCETAKKYDLPHQYISKWCKEHFGMQSSELKNCLTDVYKNDASNQPALLELTAIIHSNQKMKTKKDIFTLPQKKEIIKEACGINKSIFEVAKLHNISVTNIHRWCKNIYKVTLNDYRKNHRNAGATL</sequence>
<dbReference type="Proteomes" id="UP000294555">
    <property type="component" value="Unassembled WGS sequence"/>
</dbReference>
<reference evidence="1 2" key="1">
    <citation type="submission" date="2019-02" db="EMBL/GenBank/DDBJ databases">
        <title>Investigation of anaerobic lignin degradation for improved lignocellulosic biofuels.</title>
        <authorList>
            <person name="Deangelis K."/>
        </authorList>
    </citation>
    <scope>NUCLEOTIDE SEQUENCE [LARGE SCALE GENOMIC DNA]</scope>
    <source>
        <strain evidence="1 2">159R</strain>
    </source>
</reference>
<dbReference type="RefSeq" id="WP_132924058.1">
    <property type="nucleotide sequence ID" value="NZ_SJOI01000001.1"/>
</dbReference>
<dbReference type="SUPFAM" id="SSF48295">
    <property type="entry name" value="TrpR-like"/>
    <property type="match status" value="1"/>
</dbReference>
<accession>A0A4R1NEQ0</accession>
<dbReference type="GO" id="GO:0043565">
    <property type="term" value="F:sequence-specific DNA binding"/>
    <property type="evidence" value="ECO:0007669"/>
    <property type="project" value="InterPro"/>
</dbReference>
<proteinExistence type="predicted"/>
<dbReference type="OrthoDB" id="1540965at1236"/>
<dbReference type="EMBL" id="SJOI01000001">
    <property type="protein sequence ID" value="TCL05349.1"/>
    <property type="molecule type" value="Genomic_DNA"/>
</dbReference>
<comment type="caution">
    <text evidence="1">The sequence shown here is derived from an EMBL/GenBank/DDBJ whole genome shotgun (WGS) entry which is preliminary data.</text>
</comment>
<evidence type="ECO:0000313" key="2">
    <source>
        <dbReference type="Proteomes" id="UP000294555"/>
    </source>
</evidence>
<dbReference type="InterPro" id="IPR010921">
    <property type="entry name" value="Trp_repressor/repl_initiator"/>
</dbReference>
<name>A0A4R1NEQ0_9GAMM</name>
<evidence type="ECO:0000313" key="1">
    <source>
        <dbReference type="EMBL" id="TCL05349.1"/>
    </source>
</evidence>
<keyword evidence="2" id="KW-1185">Reference proteome</keyword>